<evidence type="ECO:0000259" key="2">
    <source>
        <dbReference type="Pfam" id="PF04086"/>
    </source>
</evidence>
<protein>
    <submittedName>
        <fullName evidence="3">Gtp-bp</fullName>
    </submittedName>
</protein>
<dbReference type="OrthoDB" id="1727884at2759"/>
<organism evidence="3 4">
    <name type="scientific">Bugula neritina</name>
    <name type="common">Brown bryozoan</name>
    <name type="synonym">Sertularia neritina</name>
    <dbReference type="NCBI Taxonomy" id="10212"/>
    <lineage>
        <taxon>Eukaryota</taxon>
        <taxon>Metazoa</taxon>
        <taxon>Spiralia</taxon>
        <taxon>Lophotrochozoa</taxon>
        <taxon>Bryozoa</taxon>
        <taxon>Gymnolaemata</taxon>
        <taxon>Cheilostomatida</taxon>
        <taxon>Flustrina</taxon>
        <taxon>Buguloidea</taxon>
        <taxon>Bugulidae</taxon>
        <taxon>Bugula</taxon>
    </lineage>
</organism>
<sequence>MLELFVIFSKGGIVLWWFQGASQLLTVPVNALVKDVILQEKTGSSLFKHDKLALKYRLDNEFELVFVVAYQADLALSYVDKLLTDIQREFRDKYKSDLQANNIYRSFNFTDDFQQTLKAIEQEDRMRASKPR</sequence>
<reference evidence="3" key="1">
    <citation type="submission" date="2020-06" db="EMBL/GenBank/DDBJ databases">
        <title>Draft genome of Bugula neritina, a colonial animal packing powerful symbionts and potential medicines.</title>
        <authorList>
            <person name="Rayko M."/>
        </authorList>
    </citation>
    <scope>NUCLEOTIDE SEQUENCE [LARGE SCALE GENOMIC DNA]</scope>
    <source>
        <strain evidence="3">Kwan_BN1</strain>
    </source>
</reference>
<keyword evidence="1" id="KW-0732">Signal</keyword>
<proteinExistence type="predicted"/>
<dbReference type="InterPro" id="IPR011012">
    <property type="entry name" value="Longin-like_dom_sf"/>
</dbReference>
<dbReference type="GO" id="GO:0005785">
    <property type="term" value="C:signal recognition particle receptor complex"/>
    <property type="evidence" value="ECO:0007669"/>
    <property type="project" value="InterPro"/>
</dbReference>
<accession>A0A7J7J1T1</accession>
<evidence type="ECO:0000313" key="3">
    <source>
        <dbReference type="EMBL" id="KAF6019696.1"/>
    </source>
</evidence>
<feature type="signal peptide" evidence="1">
    <location>
        <begin position="1"/>
        <end position="23"/>
    </location>
</feature>
<gene>
    <name evidence="3" type="ORF">EB796_021924</name>
</gene>
<dbReference type="GO" id="GO:0005047">
    <property type="term" value="F:signal recognition particle binding"/>
    <property type="evidence" value="ECO:0007669"/>
    <property type="project" value="InterPro"/>
</dbReference>
<dbReference type="FunFam" id="3.30.450.60:FF:000015">
    <property type="entry name" value="Signal recognition particle receptor subunit alpha"/>
    <property type="match status" value="1"/>
</dbReference>
<dbReference type="EMBL" id="VXIV02003214">
    <property type="protein sequence ID" value="KAF6019696.1"/>
    <property type="molecule type" value="Genomic_DNA"/>
</dbReference>
<dbReference type="Pfam" id="PF04086">
    <property type="entry name" value="SRP-alpha_N"/>
    <property type="match status" value="1"/>
</dbReference>
<keyword evidence="4" id="KW-1185">Reference proteome</keyword>
<dbReference type="InterPro" id="IPR007222">
    <property type="entry name" value="Sig_recog_particle_rcpt_asu_N"/>
</dbReference>
<dbReference type="Gene3D" id="3.30.450.60">
    <property type="match status" value="1"/>
</dbReference>
<evidence type="ECO:0000256" key="1">
    <source>
        <dbReference type="SAM" id="SignalP"/>
    </source>
</evidence>
<dbReference type="SUPFAM" id="SSF64356">
    <property type="entry name" value="SNARE-like"/>
    <property type="match status" value="1"/>
</dbReference>
<evidence type="ECO:0000313" key="4">
    <source>
        <dbReference type="Proteomes" id="UP000593567"/>
    </source>
</evidence>
<feature type="chain" id="PRO_5029606563" evidence="1">
    <location>
        <begin position="24"/>
        <end position="132"/>
    </location>
</feature>
<dbReference type="Proteomes" id="UP000593567">
    <property type="component" value="Unassembled WGS sequence"/>
</dbReference>
<dbReference type="CDD" id="cd14826">
    <property type="entry name" value="SR_alpha_SRX"/>
    <property type="match status" value="1"/>
</dbReference>
<dbReference type="AlphaFoldDB" id="A0A7J7J1T1"/>
<name>A0A7J7J1T1_BUGNE</name>
<dbReference type="GO" id="GO:0005525">
    <property type="term" value="F:GTP binding"/>
    <property type="evidence" value="ECO:0007669"/>
    <property type="project" value="InterPro"/>
</dbReference>
<feature type="domain" description="Signal recognition particle receptor alpha subunit N-terminal" evidence="2">
    <location>
        <begin position="28"/>
        <end position="129"/>
    </location>
</feature>
<comment type="caution">
    <text evidence="3">The sequence shown here is derived from an EMBL/GenBank/DDBJ whole genome shotgun (WGS) entry which is preliminary data.</text>
</comment>
<dbReference type="GO" id="GO:0006886">
    <property type="term" value="P:intracellular protein transport"/>
    <property type="evidence" value="ECO:0007669"/>
    <property type="project" value="InterPro"/>
</dbReference>
<dbReference type="GO" id="GO:0003924">
    <property type="term" value="F:GTPase activity"/>
    <property type="evidence" value="ECO:0007669"/>
    <property type="project" value="InterPro"/>
</dbReference>